<dbReference type="Proteomes" id="UP001162734">
    <property type="component" value="Chromosome"/>
</dbReference>
<protein>
    <recommendedName>
        <fullName evidence="4">LPS-assembly protein LptD</fullName>
    </recommendedName>
</protein>
<name>A0ABN6N4J3_9BACT</name>
<accession>A0ABN6N4J3</accession>
<dbReference type="InterPro" id="IPR050218">
    <property type="entry name" value="LptD"/>
</dbReference>
<feature type="chain" id="PRO_5045469375" description="LPS-assembly protein LptD" evidence="1">
    <location>
        <begin position="32"/>
        <end position="875"/>
    </location>
</feature>
<gene>
    <name evidence="2" type="ORF">AMPC_12070</name>
</gene>
<feature type="signal peptide" evidence="1">
    <location>
        <begin position="1"/>
        <end position="31"/>
    </location>
</feature>
<reference evidence="3" key="1">
    <citation type="journal article" date="2022" name="Int. J. Syst. Evol. Microbiol.">
        <title>Anaeromyxobacter oryzae sp. nov., Anaeromyxobacter diazotrophicus sp. nov. and Anaeromyxobacter paludicola sp. nov., isolated from paddy soils.</title>
        <authorList>
            <person name="Itoh H."/>
            <person name="Xu Z."/>
            <person name="Mise K."/>
            <person name="Masuda Y."/>
            <person name="Ushijima N."/>
            <person name="Hayakawa C."/>
            <person name="Shiratori Y."/>
            <person name="Senoo K."/>
        </authorList>
    </citation>
    <scope>NUCLEOTIDE SEQUENCE [LARGE SCALE GENOMIC DNA]</scope>
    <source>
        <strain evidence="3">Red630</strain>
    </source>
</reference>
<organism evidence="2 3">
    <name type="scientific">Anaeromyxobacter paludicola</name>
    <dbReference type="NCBI Taxonomy" id="2918171"/>
    <lineage>
        <taxon>Bacteria</taxon>
        <taxon>Pseudomonadati</taxon>
        <taxon>Myxococcota</taxon>
        <taxon>Myxococcia</taxon>
        <taxon>Myxococcales</taxon>
        <taxon>Cystobacterineae</taxon>
        <taxon>Anaeromyxobacteraceae</taxon>
        <taxon>Anaeromyxobacter</taxon>
    </lineage>
</organism>
<proteinExistence type="predicted"/>
<evidence type="ECO:0000256" key="1">
    <source>
        <dbReference type="SAM" id="SignalP"/>
    </source>
</evidence>
<dbReference type="PANTHER" id="PTHR30189">
    <property type="entry name" value="LPS-ASSEMBLY PROTEIN"/>
    <property type="match status" value="1"/>
</dbReference>
<dbReference type="Gene3D" id="2.60.450.10">
    <property type="entry name" value="Lipopolysaccharide (LPS) transport protein A like domain"/>
    <property type="match status" value="1"/>
</dbReference>
<dbReference type="PANTHER" id="PTHR30189:SF1">
    <property type="entry name" value="LPS-ASSEMBLY PROTEIN LPTD"/>
    <property type="match status" value="1"/>
</dbReference>
<evidence type="ECO:0000313" key="2">
    <source>
        <dbReference type="EMBL" id="BDG08094.1"/>
    </source>
</evidence>
<evidence type="ECO:0008006" key="4">
    <source>
        <dbReference type="Google" id="ProtNLM"/>
    </source>
</evidence>
<keyword evidence="1" id="KW-0732">Signal</keyword>
<dbReference type="RefSeq" id="WP_248345258.1">
    <property type="nucleotide sequence ID" value="NZ_AP025592.1"/>
</dbReference>
<evidence type="ECO:0000313" key="3">
    <source>
        <dbReference type="Proteomes" id="UP001162734"/>
    </source>
</evidence>
<dbReference type="EMBL" id="AP025592">
    <property type="protein sequence ID" value="BDG08094.1"/>
    <property type="molecule type" value="Genomic_DNA"/>
</dbReference>
<sequence>MSPSTRPPRRRSAAPILLAVALQALGGPALAAPPADAPGPVDVEAPEASFDQQTGRYSLTGGAVVRRGALTLRCERAGYDPETGEVDASGNVLLLEPGRALGASTAHLVLDGPFSATDVTGFLKPGTLDLSSARTLAEARDRGLNRFTLRGERASGEGDRFDVERGRFTLCDCGGDAPPSWEIRSSHADVIPGQRAILSWPVFYLTPRFLFVERPVPFFALPWFYLPLGDRQSGLLFPEFAMGGTVGYSLAEPIFVTLGESADVTFTPQWIWGIGDAAARAGTRGVKGGGGAIELRAVPAAGTDARLRLFYLDDTQRDYYGGTPSPAHGGRLDLAAQLDSRLGPRERLRLDAELFADPLHPADFTNDVFLRQNPYRRSALAFTERGDDLLLSAEAAYYQPFAGVGNNWFFPVDPASGIARPAYGGFGSRIPVFHRLPSLTATLLPVELRGPWTFSGTASLTRFAPIHGATGDEGASGVGPGDREWPARTSLDASQGDGRWETGERLAATRLAARGELRADYLLGRWLRLEPYLRATGLGYAFSEAKAAQANGWLAAGLVAETELSRRYGEGASARRHSIVPRLEWRAGTAPLGPALPAYAYDELDDAPPRPGEPLVTYAATPTQAALVLPVRTLTAMPYGGFNQLRASVRSRLVGPPGAFPFNAEVEAGQDVDLSRLARSETYGRLGLTIGPATASLLAKGYAFGAPKPDLAPGLTATSAPPSTWLDPFTAFAAGLTVADGRGEDVHVGLSSVGAGGSPQSAAGIEPLFDQRPYTQSTNTASAGARARYSGLSAAYEAWFNPTTIPETAICGAGKKTSTSPHVWQHQASLTWDSPCHCWKAAVVFAANECVGLDKPTYTFLFDFSQFFAQASALR</sequence>
<keyword evidence="3" id="KW-1185">Reference proteome</keyword>